<reference evidence="3" key="1">
    <citation type="submission" date="2018-02" db="EMBL/GenBank/DDBJ databases">
        <title>Rhizophora mucronata_Transcriptome.</title>
        <authorList>
            <person name="Meera S.P."/>
            <person name="Sreeshan A."/>
            <person name="Augustine A."/>
        </authorList>
    </citation>
    <scope>NUCLEOTIDE SEQUENCE</scope>
    <source>
        <tissue evidence="3">Leaf</tissue>
    </source>
</reference>
<name>A0A2P2LUC5_RHIMU</name>
<dbReference type="Gene3D" id="1.25.10.10">
    <property type="entry name" value="Leucine-rich Repeat Variant"/>
    <property type="match status" value="2"/>
</dbReference>
<organism evidence="3">
    <name type="scientific">Rhizophora mucronata</name>
    <name type="common">Asiatic mangrove</name>
    <dbReference type="NCBI Taxonomy" id="61149"/>
    <lineage>
        <taxon>Eukaryota</taxon>
        <taxon>Viridiplantae</taxon>
        <taxon>Streptophyta</taxon>
        <taxon>Embryophyta</taxon>
        <taxon>Tracheophyta</taxon>
        <taxon>Spermatophyta</taxon>
        <taxon>Magnoliopsida</taxon>
        <taxon>eudicotyledons</taxon>
        <taxon>Gunneridae</taxon>
        <taxon>Pentapetalae</taxon>
        <taxon>rosids</taxon>
        <taxon>fabids</taxon>
        <taxon>Malpighiales</taxon>
        <taxon>Rhizophoraceae</taxon>
        <taxon>Rhizophora</taxon>
    </lineage>
</organism>
<dbReference type="SUPFAM" id="SSF48371">
    <property type="entry name" value="ARM repeat"/>
    <property type="match status" value="2"/>
</dbReference>
<sequence length="1206" mass="132867">MAAASSSSSSSSSAATAIRTWRTAFLTLRDETSTSSPKSESIAQLLQDLIFTQSSSLLSAASDLPAHELTSDLLLLLELAANCPPQHSQDYVPIFSNISCLMHDICQRQRVCLQINASSWTIILQSYGKMLQILLGKPKPGAASLSPSYAPTNRPAMDCILTLRHLVDIYHQKSSLLDNSQLVNFLLHVIECSHLHLLSSSHTSTNQMSSSATSKRLSRYSNLWQVQTIALTMLGEAFVRIGSSFPPDIWQSTIEVLRKVMDVLAAKNLLVEDNIMSRFYASLLNCLHLVLTDCKGSISDHVSAFVVALRMFLVYGLATRMQFAGPAHDHWEKELPLRSLKSTSEEPVSKNCALYRPPHLRKMDSSYMKQSTAQDSHCSSDHECYVSVFMSSDSECSDSDGSGRDNNSFQSSKVRFGAICCIQDLCQADPKSLTSQWTMLLPINDVLQPRKFEPTLMTCLLFDPSLKARIACASTLAVMLDGPSSVFLQIAEYKESMKWGSYMPLSSSLGQILMQLHTGILYLIQHETHSRLLPSLFKILMLLISSTPYPRMPKQLLPKVVTGLLARTEHGFSFKGDQIGLLATTFNCLTAALSTSPSSLQVRHILLEEISTGFVKAEERSGVLFTLFQYSEQLSSPTICFEALQALRALTNNYPDIGAACWGKVFTVVSKILSVAASEVPTRTWKANVGDNVGYIGEKVIIAAVKVLDKCLRAVSGFKGTEDLPDDQLLDTPFASDCKRPKKVSSAPSYESEVAENTKEEGQAFHSGSEQWSKAIEEHIPFALWHTSSMVRTASVICFAGITSSVFFCLTKEKQEFIVSSLANAAVHDEVPSVRSAACRAIGVISCFRQICQSAVILDKFICAVEINTHYPSVSVRITASWALANICESLRHCIDDFPLRMFTDSQSMTLLTECALRLTNDGDKVKSNAVRALGNLARIINFMSSPVVHDKPVKYLDVLINNKVLPASSNLQDGHGHASKSYHQILSGDPCLVERIIQAFLSCVTTGNVKVQWNACHALSNLFLNETLRLQDREWASSIFSVLLLLLRDSSNFKIRIQAAAALAVPSSVIDYGKCFSDVVQGLQHILENLGTDQISSPSCFRYSAALEKQITSTMLHVLALASNAHSQTLNDFLVKKALFLEEWFNVLCGSLGGMNTQTEAGNILEDQKKQMVSKAIRSVIEVFKSRNHHGIAQKFEKLDGNLKS</sequence>
<dbReference type="PANTHER" id="PTHR13366:SF0">
    <property type="entry name" value="HEAT REPEAT-CONTAINING PROTEIN 6"/>
    <property type="match status" value="1"/>
</dbReference>
<dbReference type="PANTHER" id="PTHR13366">
    <property type="entry name" value="MALARIA ANTIGEN-RELATED"/>
    <property type="match status" value="1"/>
</dbReference>
<dbReference type="EMBL" id="GGEC01041092">
    <property type="protein sequence ID" value="MBX21576.1"/>
    <property type="molecule type" value="Transcribed_RNA"/>
</dbReference>
<evidence type="ECO:0000313" key="3">
    <source>
        <dbReference type="EMBL" id="MBX21576.1"/>
    </source>
</evidence>
<dbReference type="InterPro" id="IPR052107">
    <property type="entry name" value="HEAT6"/>
</dbReference>
<dbReference type="InterPro" id="IPR016024">
    <property type="entry name" value="ARM-type_fold"/>
</dbReference>
<proteinExistence type="predicted"/>
<dbReference type="AlphaFoldDB" id="A0A2P2LUC5"/>
<dbReference type="Pfam" id="PF13251">
    <property type="entry name" value="DUF4042"/>
    <property type="match status" value="1"/>
</dbReference>
<feature type="domain" description="DUF4042" evidence="2">
    <location>
        <begin position="413"/>
        <end position="597"/>
    </location>
</feature>
<dbReference type="InterPro" id="IPR025283">
    <property type="entry name" value="DUF4042"/>
</dbReference>
<feature type="region of interest" description="Disordered" evidence="1">
    <location>
        <begin position="741"/>
        <end position="763"/>
    </location>
</feature>
<evidence type="ECO:0000256" key="1">
    <source>
        <dbReference type="SAM" id="MobiDB-lite"/>
    </source>
</evidence>
<accession>A0A2P2LUC5</accession>
<dbReference type="InterPro" id="IPR011989">
    <property type="entry name" value="ARM-like"/>
</dbReference>
<evidence type="ECO:0000259" key="2">
    <source>
        <dbReference type="Pfam" id="PF13251"/>
    </source>
</evidence>
<protein>
    <submittedName>
        <fullName evidence="3">Uncharacterized protein LOC105135060</fullName>
    </submittedName>
</protein>